<comment type="caution">
    <text evidence="1">The sequence shown here is derived from an EMBL/GenBank/DDBJ whole genome shotgun (WGS) entry which is preliminary data.</text>
</comment>
<name>A0ABR1BSZ9_NECAM</name>
<organism evidence="1 2">
    <name type="scientific">Necator americanus</name>
    <name type="common">Human hookworm</name>
    <dbReference type="NCBI Taxonomy" id="51031"/>
    <lineage>
        <taxon>Eukaryota</taxon>
        <taxon>Metazoa</taxon>
        <taxon>Ecdysozoa</taxon>
        <taxon>Nematoda</taxon>
        <taxon>Chromadorea</taxon>
        <taxon>Rhabditida</taxon>
        <taxon>Rhabditina</taxon>
        <taxon>Rhabditomorpha</taxon>
        <taxon>Strongyloidea</taxon>
        <taxon>Ancylostomatidae</taxon>
        <taxon>Bunostominae</taxon>
        <taxon>Necator</taxon>
    </lineage>
</organism>
<dbReference type="EMBL" id="JAVFWL010000001">
    <property type="protein sequence ID" value="KAK6729514.1"/>
    <property type="molecule type" value="Genomic_DNA"/>
</dbReference>
<protein>
    <submittedName>
        <fullName evidence="1">Uncharacterized protein</fullName>
    </submittedName>
</protein>
<keyword evidence="2" id="KW-1185">Reference proteome</keyword>
<evidence type="ECO:0000313" key="1">
    <source>
        <dbReference type="EMBL" id="KAK6729514.1"/>
    </source>
</evidence>
<proteinExistence type="predicted"/>
<reference evidence="1 2" key="1">
    <citation type="submission" date="2023-08" db="EMBL/GenBank/DDBJ databases">
        <title>A Necator americanus chromosomal reference genome.</title>
        <authorList>
            <person name="Ilik V."/>
            <person name="Petrzelkova K.J."/>
            <person name="Pardy F."/>
            <person name="Fuh T."/>
            <person name="Niatou-Singa F.S."/>
            <person name="Gouil Q."/>
            <person name="Baker L."/>
            <person name="Ritchie M.E."/>
            <person name="Jex A.R."/>
            <person name="Gazzola D."/>
            <person name="Li H."/>
            <person name="Toshio Fujiwara R."/>
            <person name="Zhan B."/>
            <person name="Aroian R.V."/>
            <person name="Pafco B."/>
            <person name="Schwarz E.M."/>
        </authorList>
    </citation>
    <scope>NUCLEOTIDE SEQUENCE [LARGE SCALE GENOMIC DNA]</scope>
    <source>
        <strain evidence="1 2">Aroian</strain>
        <tissue evidence="1">Whole animal</tissue>
    </source>
</reference>
<dbReference type="Proteomes" id="UP001303046">
    <property type="component" value="Unassembled WGS sequence"/>
</dbReference>
<gene>
    <name evidence="1" type="primary">Necator_chrI.g2645</name>
    <name evidence="1" type="ORF">RB195_006517</name>
</gene>
<evidence type="ECO:0000313" key="2">
    <source>
        <dbReference type="Proteomes" id="UP001303046"/>
    </source>
</evidence>
<accession>A0ABR1BSZ9</accession>
<sequence>MLENGKRLFLRLSSPATASLAFTTCRRPTYMDHGANFRHFAKTVVNLSSGLLLTRLPIPRSRNVGCVELLLSLGDPAGGRTSAVHRKQMRTAAIFQNRSQWSKMDVIKLFMCSVIVLQCIDLSNGRALKSFTSLPVLYYSYRLLLQGERLSLAFSSITTPLILYWLLEAVATFTTLDIADVILYVALKICLFEVLRMKMPECENTIYKTNDTSVAFYHVYNDSNSTDVAMDVTQSEKKQDMTSTIYHTIHPPLATLNSMTSTTSVDLSTTPLSYSSKRISISKRSLESSSNCYTTQSHSRTNGSLRFRKEKDSGDWKRMHSRASSTLVTGEARCGKSGQASPRARGESANCGDLITNPMFTLEFQRSTQNKWKMVTISNVSEKKIMWMLRVRVILLSY</sequence>